<dbReference type="InterPro" id="IPR036291">
    <property type="entry name" value="NAD(P)-bd_dom_sf"/>
</dbReference>
<dbReference type="PANTHER" id="PTHR43333:SF1">
    <property type="entry name" value="D-ISOMER SPECIFIC 2-HYDROXYACID DEHYDROGENASE NAD-BINDING DOMAIN-CONTAINING PROTEIN"/>
    <property type="match status" value="1"/>
</dbReference>
<keyword evidence="1" id="KW-0560">Oxidoreductase</keyword>
<dbReference type="EMBL" id="FNAT01000004">
    <property type="protein sequence ID" value="SDE81812.1"/>
    <property type="molecule type" value="Genomic_DNA"/>
</dbReference>
<dbReference type="STRING" id="521013.SAMN04488567_2666"/>
<keyword evidence="5" id="KW-1185">Reference proteome</keyword>
<feature type="domain" description="D-isomer specific 2-hydroxyacid dehydrogenase NAD-binding" evidence="3">
    <location>
        <begin position="107"/>
        <end position="279"/>
    </location>
</feature>
<keyword evidence="4" id="KW-0670">Pyruvate</keyword>
<dbReference type="RefSeq" id="WP_090112745.1">
    <property type="nucleotide sequence ID" value="NZ_FNAT01000004.1"/>
</dbReference>
<sequence length="300" mass="32372">MAAPRLGVALCDRLDLIRIFGPHFDATPDLRLLPPDAVTDPDAVEFALAWRPGADAFRPYRHLRGVFSIAAGTDGITASASLPPDVPVIRLRDDDQALQMAGFAVFQVLWHHRDMAGLLAAQAAHRWKRRPGGASPARVRVGVMGLGHMGRRIARALADLGYDVASLTRRPPAPEPGVAHFTDAERAAFLGRSDILVNVLPMSDETKGMLNRTLFAALPEGAALIHLGRGPQLDEDDLLAALESGRLSGASLDVFAAEPLPKGHPFWDHPRILVTPHIAGEPEPRAVVENVRRHLVEAVA</sequence>
<gene>
    <name evidence="4" type="ORF">SAMN04488567_2666</name>
</gene>
<dbReference type="CDD" id="cd12164">
    <property type="entry name" value="GDH_like_2"/>
    <property type="match status" value="1"/>
</dbReference>
<name>A0A1G7G129_9RHOB</name>
<dbReference type="AlphaFoldDB" id="A0A1G7G129"/>
<proteinExistence type="predicted"/>
<organism evidence="4 5">
    <name type="scientific">Limimaricola pyoseonensis</name>
    <dbReference type="NCBI Taxonomy" id="521013"/>
    <lineage>
        <taxon>Bacteria</taxon>
        <taxon>Pseudomonadati</taxon>
        <taxon>Pseudomonadota</taxon>
        <taxon>Alphaproteobacteria</taxon>
        <taxon>Rhodobacterales</taxon>
        <taxon>Paracoccaceae</taxon>
        <taxon>Limimaricola</taxon>
    </lineage>
</organism>
<dbReference type="InterPro" id="IPR006140">
    <property type="entry name" value="D-isomer_DH_NAD-bd"/>
</dbReference>
<dbReference type="Gene3D" id="3.40.50.720">
    <property type="entry name" value="NAD(P)-binding Rossmann-like Domain"/>
    <property type="match status" value="2"/>
</dbReference>
<dbReference type="Proteomes" id="UP000198922">
    <property type="component" value="Unassembled WGS sequence"/>
</dbReference>
<evidence type="ECO:0000259" key="3">
    <source>
        <dbReference type="Pfam" id="PF02826"/>
    </source>
</evidence>
<evidence type="ECO:0000313" key="4">
    <source>
        <dbReference type="EMBL" id="SDE81812.1"/>
    </source>
</evidence>
<dbReference type="GO" id="GO:0051287">
    <property type="term" value="F:NAD binding"/>
    <property type="evidence" value="ECO:0007669"/>
    <property type="project" value="InterPro"/>
</dbReference>
<accession>A0A1G7G129</accession>
<dbReference type="GO" id="GO:0016491">
    <property type="term" value="F:oxidoreductase activity"/>
    <property type="evidence" value="ECO:0007669"/>
    <property type="project" value="UniProtKB-KW"/>
</dbReference>
<dbReference type="SUPFAM" id="SSF51735">
    <property type="entry name" value="NAD(P)-binding Rossmann-fold domains"/>
    <property type="match status" value="1"/>
</dbReference>
<dbReference type="OrthoDB" id="9787219at2"/>
<evidence type="ECO:0000256" key="2">
    <source>
        <dbReference type="ARBA" id="ARBA00023027"/>
    </source>
</evidence>
<protein>
    <submittedName>
        <fullName evidence="4">Glyoxylate/hydroxypyruvate reductase A</fullName>
    </submittedName>
</protein>
<dbReference type="Pfam" id="PF02826">
    <property type="entry name" value="2-Hacid_dh_C"/>
    <property type="match status" value="1"/>
</dbReference>
<dbReference type="PANTHER" id="PTHR43333">
    <property type="entry name" value="2-HACID_DH_C DOMAIN-CONTAINING PROTEIN"/>
    <property type="match status" value="1"/>
</dbReference>
<evidence type="ECO:0000313" key="5">
    <source>
        <dbReference type="Proteomes" id="UP000198922"/>
    </source>
</evidence>
<keyword evidence="2" id="KW-0520">NAD</keyword>
<reference evidence="5" key="1">
    <citation type="submission" date="2016-10" db="EMBL/GenBank/DDBJ databases">
        <authorList>
            <person name="Varghese N."/>
            <person name="Submissions S."/>
        </authorList>
    </citation>
    <scope>NUCLEOTIDE SEQUENCE [LARGE SCALE GENOMIC DNA]</scope>
    <source>
        <strain evidence="5">DSM 21424</strain>
    </source>
</reference>
<evidence type="ECO:0000256" key="1">
    <source>
        <dbReference type="ARBA" id="ARBA00023002"/>
    </source>
</evidence>